<keyword evidence="3" id="KW-1185">Reference proteome</keyword>
<dbReference type="AlphaFoldDB" id="A0A3N9TEB9"/>
<sequence>MRSLFSPLALSLVSTVFVAPVMAKVDTNLLAGKWQCNSNFVDLYETNIKSVHELSKNGRLNSSGDVILAMPQSTISVGYHLEAKGVWSVKEDQLTVRGEVTSVKNTMHPEWDKMLGLKQLLPETLKGTATITHLDASSMTLDDTRTGREYVCHRMS</sequence>
<reference evidence="2 3" key="1">
    <citation type="submission" date="2018-11" db="EMBL/GenBank/DDBJ databases">
        <title>Vibrio LJC006 sp. nov., isolated from seawater during the bloom of the enteromorpha.</title>
        <authorList>
            <person name="Liang J."/>
        </authorList>
    </citation>
    <scope>NUCLEOTIDE SEQUENCE [LARGE SCALE GENOMIC DNA]</scope>
    <source>
        <strain evidence="2 3">LJC006</strain>
    </source>
</reference>
<organism evidence="2 3">
    <name type="scientific">Vibrio viridaestus</name>
    <dbReference type="NCBI Taxonomy" id="2487322"/>
    <lineage>
        <taxon>Bacteria</taxon>
        <taxon>Pseudomonadati</taxon>
        <taxon>Pseudomonadota</taxon>
        <taxon>Gammaproteobacteria</taxon>
        <taxon>Vibrionales</taxon>
        <taxon>Vibrionaceae</taxon>
        <taxon>Vibrio</taxon>
    </lineage>
</organism>
<evidence type="ECO:0000256" key="1">
    <source>
        <dbReference type="SAM" id="SignalP"/>
    </source>
</evidence>
<protein>
    <recommendedName>
        <fullName evidence="4">Lipocalin-like domain-containing protein</fullName>
    </recommendedName>
</protein>
<comment type="caution">
    <text evidence="2">The sequence shown here is derived from an EMBL/GenBank/DDBJ whole genome shotgun (WGS) entry which is preliminary data.</text>
</comment>
<feature type="chain" id="PRO_5017928685" description="Lipocalin-like domain-containing protein" evidence="1">
    <location>
        <begin position="24"/>
        <end position="156"/>
    </location>
</feature>
<dbReference type="EMBL" id="RJVQ01000005">
    <property type="protein sequence ID" value="RQW62571.1"/>
    <property type="molecule type" value="Genomic_DNA"/>
</dbReference>
<dbReference type="Proteomes" id="UP000281112">
    <property type="component" value="Unassembled WGS sequence"/>
</dbReference>
<evidence type="ECO:0000313" key="2">
    <source>
        <dbReference type="EMBL" id="RQW62571.1"/>
    </source>
</evidence>
<accession>A0A3N9TEB9</accession>
<gene>
    <name evidence="2" type="ORF">EES38_12655</name>
</gene>
<evidence type="ECO:0008006" key="4">
    <source>
        <dbReference type="Google" id="ProtNLM"/>
    </source>
</evidence>
<proteinExistence type="predicted"/>
<name>A0A3N9TEB9_9VIBR</name>
<feature type="signal peptide" evidence="1">
    <location>
        <begin position="1"/>
        <end position="23"/>
    </location>
</feature>
<evidence type="ECO:0000313" key="3">
    <source>
        <dbReference type="Proteomes" id="UP000281112"/>
    </source>
</evidence>
<dbReference type="RefSeq" id="WP_124937565.1">
    <property type="nucleotide sequence ID" value="NZ_RJVQ01000005.1"/>
</dbReference>
<keyword evidence="1" id="KW-0732">Signal</keyword>
<dbReference type="OrthoDB" id="5868389at2"/>